<dbReference type="EMBL" id="JAULSU010000002">
    <property type="protein sequence ID" value="KAK0626806.1"/>
    <property type="molecule type" value="Genomic_DNA"/>
</dbReference>
<organism evidence="3 4">
    <name type="scientific">Immersiella caudata</name>
    <dbReference type="NCBI Taxonomy" id="314043"/>
    <lineage>
        <taxon>Eukaryota</taxon>
        <taxon>Fungi</taxon>
        <taxon>Dikarya</taxon>
        <taxon>Ascomycota</taxon>
        <taxon>Pezizomycotina</taxon>
        <taxon>Sordariomycetes</taxon>
        <taxon>Sordariomycetidae</taxon>
        <taxon>Sordariales</taxon>
        <taxon>Lasiosphaeriaceae</taxon>
        <taxon>Immersiella</taxon>
    </lineage>
</organism>
<gene>
    <name evidence="3" type="ORF">B0T14DRAFT_421343</name>
</gene>
<accession>A0AA39X3W1</accession>
<dbReference type="Proteomes" id="UP001175000">
    <property type="component" value="Unassembled WGS sequence"/>
</dbReference>
<evidence type="ECO:0000256" key="1">
    <source>
        <dbReference type="SAM" id="Coils"/>
    </source>
</evidence>
<evidence type="ECO:0000256" key="2">
    <source>
        <dbReference type="SAM" id="MobiDB-lite"/>
    </source>
</evidence>
<sequence>MPGHRVFIDVPSPPRSPRRSHYRRHSLTLDERPAFVYRDDLDMMQEREHGLRTANDTLQRHNQVLKSQLQGKEKTIRDQQAWIDQLELENHELRRSLESNSDVDSRRETKIRDLRRKNTKLEAENDSLKTRVREVLRIAKEATDDRVRQLKDEVTEWRRRYEDQDRRIKRLRENMDDHIAANERLTSENESLRRKLEVEERLRRRHGY</sequence>
<keyword evidence="4" id="KW-1185">Reference proteome</keyword>
<feature type="region of interest" description="Disordered" evidence="2">
    <location>
        <begin position="1"/>
        <end position="24"/>
    </location>
</feature>
<reference evidence="3" key="1">
    <citation type="submission" date="2023-06" db="EMBL/GenBank/DDBJ databases">
        <title>Genome-scale phylogeny and comparative genomics of the fungal order Sordariales.</title>
        <authorList>
            <consortium name="Lawrence Berkeley National Laboratory"/>
            <person name="Hensen N."/>
            <person name="Bonometti L."/>
            <person name="Westerberg I."/>
            <person name="Brannstrom I.O."/>
            <person name="Guillou S."/>
            <person name="Cros-Aarteil S."/>
            <person name="Calhoun S."/>
            <person name="Haridas S."/>
            <person name="Kuo A."/>
            <person name="Mondo S."/>
            <person name="Pangilinan J."/>
            <person name="Riley R."/>
            <person name="Labutti K."/>
            <person name="Andreopoulos B."/>
            <person name="Lipzen A."/>
            <person name="Chen C."/>
            <person name="Yanf M."/>
            <person name="Daum C."/>
            <person name="Ng V."/>
            <person name="Clum A."/>
            <person name="Steindorff A."/>
            <person name="Ohm R."/>
            <person name="Martin F."/>
            <person name="Silar P."/>
            <person name="Natvig D."/>
            <person name="Lalanne C."/>
            <person name="Gautier V."/>
            <person name="Ament-Velasquez S.L."/>
            <person name="Kruys A."/>
            <person name="Hutchinson M.I."/>
            <person name="Powell A.J."/>
            <person name="Barry K."/>
            <person name="Miller A.N."/>
            <person name="Grigoriev I.V."/>
            <person name="Debuchy R."/>
            <person name="Gladieux P."/>
            <person name="Thoren M.H."/>
            <person name="Johannesson H."/>
        </authorList>
    </citation>
    <scope>NUCLEOTIDE SEQUENCE</scope>
    <source>
        <strain evidence="3">CBS 606.72</strain>
    </source>
</reference>
<evidence type="ECO:0000313" key="4">
    <source>
        <dbReference type="Proteomes" id="UP001175000"/>
    </source>
</evidence>
<feature type="coiled-coil region" evidence="1">
    <location>
        <begin position="83"/>
        <end position="202"/>
    </location>
</feature>
<comment type="caution">
    <text evidence="3">The sequence shown here is derived from an EMBL/GenBank/DDBJ whole genome shotgun (WGS) entry which is preliminary data.</text>
</comment>
<dbReference type="AlphaFoldDB" id="A0AA39X3W1"/>
<protein>
    <submittedName>
        <fullName evidence="3">Uncharacterized protein</fullName>
    </submittedName>
</protein>
<evidence type="ECO:0000313" key="3">
    <source>
        <dbReference type="EMBL" id="KAK0626806.1"/>
    </source>
</evidence>
<keyword evidence="1" id="KW-0175">Coiled coil</keyword>
<name>A0AA39X3W1_9PEZI</name>
<proteinExistence type="predicted"/>